<evidence type="ECO:0000256" key="8">
    <source>
        <dbReference type="ARBA" id="ARBA00023136"/>
    </source>
</evidence>
<keyword evidence="3" id="KW-1003">Cell membrane</keyword>
<dbReference type="Gene3D" id="3.55.40.10">
    <property type="entry name" value="minor pseudopilin epsh domain"/>
    <property type="match status" value="1"/>
</dbReference>
<keyword evidence="6 11" id="KW-0812">Transmembrane</keyword>
<keyword evidence="7 11" id="KW-1133">Transmembrane helix</keyword>
<feature type="domain" description="General secretion pathway GspH" evidence="12">
    <location>
        <begin position="47"/>
        <end position="150"/>
    </location>
</feature>
<sequence>MTASKSKAGFTLLELLIVICIVALLAGFASPLWTELSESSSHRQVVNSTHRMFATARSYAVTHHTLITICPLSPKQTCTDQWNNLISIFPDQDNDKQPDDSRVLHVFDLSSQNTSVTSRTAGRGYFQIAPSGMSHGTMGSLIVCTTADKQSFLMTYLALNIGGRLRSIRDDDDNGVIRLPWGTKIHCPKT</sequence>
<evidence type="ECO:0000256" key="11">
    <source>
        <dbReference type="SAM" id="Phobius"/>
    </source>
</evidence>
<feature type="transmembrane region" description="Helical" evidence="11">
    <location>
        <begin position="12"/>
        <end position="33"/>
    </location>
</feature>
<evidence type="ECO:0000259" key="12">
    <source>
        <dbReference type="Pfam" id="PF12019"/>
    </source>
</evidence>
<dbReference type="EMBL" id="JBHSNL010000003">
    <property type="protein sequence ID" value="MFC5545674.1"/>
    <property type="molecule type" value="Genomic_DNA"/>
</dbReference>
<keyword evidence="4" id="KW-0488">Methylation</keyword>
<evidence type="ECO:0000256" key="4">
    <source>
        <dbReference type="ARBA" id="ARBA00022481"/>
    </source>
</evidence>
<keyword evidence="14" id="KW-1185">Reference proteome</keyword>
<keyword evidence="5" id="KW-0997">Cell inner membrane</keyword>
<name>A0ABW0RLR0_9GAMM</name>
<keyword evidence="8 11" id="KW-0472">Membrane</keyword>
<dbReference type="InterPro" id="IPR012902">
    <property type="entry name" value="N_methyl_site"/>
</dbReference>
<evidence type="ECO:0000256" key="5">
    <source>
        <dbReference type="ARBA" id="ARBA00022519"/>
    </source>
</evidence>
<dbReference type="RefSeq" id="WP_248160687.1">
    <property type="nucleotide sequence ID" value="NZ_JAKZAJ010000007.1"/>
</dbReference>
<dbReference type="InterPro" id="IPR022346">
    <property type="entry name" value="T2SS_GspH"/>
</dbReference>
<dbReference type="Pfam" id="PF12019">
    <property type="entry name" value="GspH"/>
    <property type="match status" value="1"/>
</dbReference>
<evidence type="ECO:0000256" key="10">
    <source>
        <dbReference type="ARBA" id="ARBA00030775"/>
    </source>
</evidence>
<comment type="subcellular location">
    <subcellularLocation>
        <location evidence="1">Cell inner membrane</location>
        <topology evidence="1">Single-pass membrane protein</topology>
    </subcellularLocation>
</comment>
<comment type="similarity">
    <text evidence="9">Belongs to the GSP H family.</text>
</comment>
<evidence type="ECO:0000256" key="1">
    <source>
        <dbReference type="ARBA" id="ARBA00004377"/>
    </source>
</evidence>
<evidence type="ECO:0000256" key="9">
    <source>
        <dbReference type="ARBA" id="ARBA00025772"/>
    </source>
</evidence>
<proteinExistence type="inferred from homology"/>
<dbReference type="Proteomes" id="UP001596055">
    <property type="component" value="Unassembled WGS sequence"/>
</dbReference>
<evidence type="ECO:0000256" key="2">
    <source>
        <dbReference type="ARBA" id="ARBA00021549"/>
    </source>
</evidence>
<gene>
    <name evidence="13" type="ORF">ACFPQA_11445</name>
</gene>
<evidence type="ECO:0000313" key="13">
    <source>
        <dbReference type="EMBL" id="MFC5545674.1"/>
    </source>
</evidence>
<dbReference type="Pfam" id="PF07963">
    <property type="entry name" value="N_methyl"/>
    <property type="match status" value="1"/>
</dbReference>
<evidence type="ECO:0000313" key="14">
    <source>
        <dbReference type="Proteomes" id="UP001596055"/>
    </source>
</evidence>
<accession>A0ABW0RLR0</accession>
<evidence type="ECO:0000256" key="6">
    <source>
        <dbReference type="ARBA" id="ARBA00022692"/>
    </source>
</evidence>
<organism evidence="13 14">
    <name type="scientific">Marinobacter koreensis</name>
    <dbReference type="NCBI Taxonomy" id="335974"/>
    <lineage>
        <taxon>Bacteria</taxon>
        <taxon>Pseudomonadati</taxon>
        <taxon>Pseudomonadota</taxon>
        <taxon>Gammaproteobacteria</taxon>
        <taxon>Pseudomonadales</taxon>
        <taxon>Marinobacteraceae</taxon>
        <taxon>Marinobacter</taxon>
    </lineage>
</organism>
<dbReference type="InterPro" id="IPR045584">
    <property type="entry name" value="Pilin-like"/>
</dbReference>
<comment type="caution">
    <text evidence="13">The sequence shown here is derived from an EMBL/GenBank/DDBJ whole genome shotgun (WGS) entry which is preliminary data.</text>
</comment>
<evidence type="ECO:0000256" key="3">
    <source>
        <dbReference type="ARBA" id="ARBA00022475"/>
    </source>
</evidence>
<dbReference type="NCBIfam" id="TIGR02532">
    <property type="entry name" value="IV_pilin_GFxxxE"/>
    <property type="match status" value="1"/>
</dbReference>
<dbReference type="SUPFAM" id="SSF54523">
    <property type="entry name" value="Pili subunits"/>
    <property type="match status" value="1"/>
</dbReference>
<protein>
    <recommendedName>
        <fullName evidence="2">Type II secretion system protein H</fullName>
    </recommendedName>
    <alternativeName>
        <fullName evidence="10">General secretion pathway protein H</fullName>
    </alternativeName>
</protein>
<evidence type="ECO:0000256" key="7">
    <source>
        <dbReference type="ARBA" id="ARBA00022989"/>
    </source>
</evidence>
<reference evidence="14" key="1">
    <citation type="journal article" date="2019" name="Int. J. Syst. Evol. Microbiol.">
        <title>The Global Catalogue of Microorganisms (GCM) 10K type strain sequencing project: providing services to taxonomists for standard genome sequencing and annotation.</title>
        <authorList>
            <consortium name="The Broad Institute Genomics Platform"/>
            <consortium name="The Broad Institute Genome Sequencing Center for Infectious Disease"/>
            <person name="Wu L."/>
            <person name="Ma J."/>
        </authorList>
    </citation>
    <scope>NUCLEOTIDE SEQUENCE [LARGE SCALE GENOMIC DNA]</scope>
    <source>
        <strain evidence="14">CGMCC 4.1799</strain>
    </source>
</reference>